<dbReference type="Gene3D" id="3.90.280.10">
    <property type="entry name" value="PEBP-like"/>
    <property type="match status" value="1"/>
</dbReference>
<dbReference type="Proteomes" id="UP000474159">
    <property type="component" value="Unassembled WGS sequence"/>
</dbReference>
<dbReference type="NCBIfam" id="TIGR00481">
    <property type="entry name" value="YbhB/YbcL family Raf kinase inhibitor-like protein"/>
    <property type="match status" value="1"/>
</dbReference>
<comment type="caution">
    <text evidence="1">The sequence shown here is derived from an EMBL/GenBank/DDBJ whole genome shotgun (WGS) entry which is preliminary data.</text>
</comment>
<dbReference type="InterPro" id="IPR036610">
    <property type="entry name" value="PEBP-like_sf"/>
</dbReference>
<dbReference type="EMBL" id="VZZK01000060">
    <property type="protein sequence ID" value="KAB1070704.1"/>
    <property type="molecule type" value="Genomic_DNA"/>
</dbReference>
<dbReference type="CDD" id="cd00865">
    <property type="entry name" value="PEBP_bact_arch"/>
    <property type="match status" value="1"/>
</dbReference>
<reference evidence="1 2" key="1">
    <citation type="submission" date="2019-09" db="EMBL/GenBank/DDBJ databases">
        <title>YIM 48816 draft genome.</title>
        <authorList>
            <person name="Jiang L."/>
        </authorList>
    </citation>
    <scope>NUCLEOTIDE SEQUENCE [LARGE SCALE GENOMIC DNA]</scope>
    <source>
        <strain evidence="1 2">YIM 48816</strain>
    </source>
</reference>
<proteinExistence type="predicted"/>
<gene>
    <name evidence="1" type="ORF">F6X53_29795</name>
</gene>
<evidence type="ECO:0000313" key="2">
    <source>
        <dbReference type="Proteomes" id="UP000474159"/>
    </source>
</evidence>
<keyword evidence="2" id="KW-1185">Reference proteome</keyword>
<evidence type="ECO:0000313" key="1">
    <source>
        <dbReference type="EMBL" id="KAB1070704.1"/>
    </source>
</evidence>
<dbReference type="PANTHER" id="PTHR30289:SF1">
    <property type="entry name" value="PEBP (PHOSPHATIDYLETHANOLAMINE-BINDING PROTEIN) FAMILY PROTEIN"/>
    <property type="match status" value="1"/>
</dbReference>
<dbReference type="SUPFAM" id="SSF49777">
    <property type="entry name" value="PEBP-like"/>
    <property type="match status" value="1"/>
</dbReference>
<dbReference type="AlphaFoldDB" id="A0A6L3SSP3"/>
<dbReference type="Pfam" id="PF01161">
    <property type="entry name" value="PBP"/>
    <property type="match status" value="1"/>
</dbReference>
<dbReference type="RefSeq" id="WP_151005200.1">
    <property type="nucleotide sequence ID" value="NZ_BPQY01000485.1"/>
</dbReference>
<protein>
    <submittedName>
        <fullName evidence="1">YbhB/YbcL family Raf kinase inhibitor-like protein</fullName>
    </submittedName>
</protein>
<name>A0A6L3SSP3_9HYPH</name>
<sequence>MLEKLPHAVGEALSGLKAGLEKTAYHAFFPEAPESLAVTSPAFAEGEALPARFTQDGAKVSPPLAWSGVPSEARSVVILAEDADSPTPKPLVHLIVWNLAGHDAALAEGALASPAGPGAHHNLGRNSFLKDQYLPPDPPTGHGPHRYVFQVYALDGTLALAASPGRGALLDAMKGRVLAKGQITGTYART</sequence>
<organism evidence="1 2">
    <name type="scientific">Methylobacterium soli</name>
    <dbReference type="NCBI Taxonomy" id="553447"/>
    <lineage>
        <taxon>Bacteria</taxon>
        <taxon>Pseudomonadati</taxon>
        <taxon>Pseudomonadota</taxon>
        <taxon>Alphaproteobacteria</taxon>
        <taxon>Hyphomicrobiales</taxon>
        <taxon>Methylobacteriaceae</taxon>
        <taxon>Methylobacterium</taxon>
    </lineage>
</organism>
<accession>A0A6L3SSP3</accession>
<dbReference type="InterPro" id="IPR008914">
    <property type="entry name" value="PEBP"/>
</dbReference>
<dbReference type="InterPro" id="IPR005247">
    <property type="entry name" value="YbhB_YbcL/LppC-like"/>
</dbReference>
<dbReference type="PANTHER" id="PTHR30289">
    <property type="entry name" value="UNCHARACTERIZED PROTEIN YBCL-RELATED"/>
    <property type="match status" value="1"/>
</dbReference>
<dbReference type="OrthoDB" id="9797506at2"/>